<dbReference type="SUPFAM" id="SSF54665">
    <property type="entry name" value="CO dehydrogenase molybdoprotein N-domain-like"/>
    <property type="match status" value="1"/>
</dbReference>
<sequence length="818" mass="88979">MTTVDPSAPPVRHHKDNRTWVGQSIRRVEDPKFLRGKGGYIADLVEPGMLHAAVLRSPHAHARITRIDTAAALAAPGVHTVITGARAAELCDPLPDFGPDPANHTWRCLAVDKARYVGEGVAVVVADNRYRAEDALGLIEVDYEPLPAVVDPVRALAEASPLVHEPLGSNCAYERSFDFGDVDGDFAGADVVIRDRLRWHRSGGQPLETVGAIADFDHATGQLTVHTNSLSFTSYLFMAAATLKIPANKLDIVPVPAGGSFGSKLFVTKPLVIAGMCSREVGRPVVYLEDRVDNISNCDHHGSDRVYEVELAMMRDGTMRGLKIDVVDDYGAYIQFGVGHHGNALAQVTGPYKIGSVRYRLRAALTNKNQQGAYRGFGSEVNNWMLEQMVDKAARELELDPVQLRRQNFIQPDEFPYFIPTGNVYDSGNYHAVLDQALKLSDYDHWRSEQKRLLEEEGRYIGIGLITAQERSVFSATEFWFWFDEPGAPVTSMPESVTLKVDATGGITATLYSCAFWGNSPETMVAQLVAEEFDCDPHDVSIVYQSSRNGLPATGPGGSRTTVMLAGAVEGATAKIKDKARRAAAHLLEIDAGDLEWVDGGYQVKGVPERRKSLGDIAIALHLFKHSFPEDVESGLEESKVFDHPYTTMPSADRTNLGVFYPFVGHAVHVPVVEVDVETGGVRFLDYTAVHDCGTLVNPRSLDGHIVGGTAQGIGTALYEEFVYDEDGQLLATSFMDYLIPSAMEVPELKIGHTETPSPYTPHGIKGGGEGGRMMAPAALNVAVNDALAPLGVRVTELPMTPDRLLTAIRDARSASRP</sequence>
<dbReference type="Gene3D" id="3.90.1170.50">
    <property type="entry name" value="Aldehyde oxidase/xanthine dehydrogenase, a/b hammerhead"/>
    <property type="match status" value="1"/>
</dbReference>
<proteinExistence type="predicted"/>
<organism evidence="4 5">
    <name type="scientific">Pseudonocardia acidicola</name>
    <dbReference type="NCBI Taxonomy" id="2724939"/>
    <lineage>
        <taxon>Bacteria</taxon>
        <taxon>Bacillati</taxon>
        <taxon>Actinomycetota</taxon>
        <taxon>Actinomycetes</taxon>
        <taxon>Pseudonocardiales</taxon>
        <taxon>Pseudonocardiaceae</taxon>
        <taxon>Pseudonocardia</taxon>
    </lineage>
</organism>
<dbReference type="InterPro" id="IPR037165">
    <property type="entry name" value="AldOxase/xan_DH_Mopterin-bd_sf"/>
</dbReference>
<dbReference type="InterPro" id="IPR046867">
    <property type="entry name" value="AldOxase/xan_DH_MoCoBD2"/>
</dbReference>
<evidence type="ECO:0000313" key="5">
    <source>
        <dbReference type="Proteomes" id="UP000820669"/>
    </source>
</evidence>
<dbReference type="Pfam" id="PF01315">
    <property type="entry name" value="Ald_Xan_dh_C"/>
    <property type="match status" value="1"/>
</dbReference>
<dbReference type="EMBL" id="JAAXLA010000092">
    <property type="protein sequence ID" value="NMI01625.1"/>
    <property type="molecule type" value="Genomic_DNA"/>
</dbReference>
<protein>
    <submittedName>
        <fullName evidence="4">Molybdopterin-dependent oxidoreductase</fullName>
    </submittedName>
</protein>
<dbReference type="PANTHER" id="PTHR11908">
    <property type="entry name" value="XANTHINE DEHYDROGENASE"/>
    <property type="match status" value="1"/>
</dbReference>
<dbReference type="InterPro" id="IPR036856">
    <property type="entry name" value="Ald_Oxase/Xan_DH_a/b_sf"/>
</dbReference>
<dbReference type="Pfam" id="PF02738">
    <property type="entry name" value="MoCoBD_1"/>
    <property type="match status" value="1"/>
</dbReference>
<dbReference type="InterPro" id="IPR008274">
    <property type="entry name" value="AldOxase/xan_DH_MoCoBD1"/>
</dbReference>
<evidence type="ECO:0000313" key="4">
    <source>
        <dbReference type="EMBL" id="NMI01625.1"/>
    </source>
</evidence>
<feature type="domain" description="Aldehyde oxidase/xanthine dehydrogenase a/b hammerhead" evidence="3">
    <location>
        <begin position="35"/>
        <end position="147"/>
    </location>
</feature>
<dbReference type="SMART" id="SM01008">
    <property type="entry name" value="Ald_Xan_dh_C"/>
    <property type="match status" value="1"/>
</dbReference>
<keyword evidence="5" id="KW-1185">Reference proteome</keyword>
<dbReference type="Pfam" id="PF20256">
    <property type="entry name" value="MoCoBD_2"/>
    <property type="match status" value="1"/>
</dbReference>
<dbReference type="InterPro" id="IPR016208">
    <property type="entry name" value="Ald_Oxase/xanthine_DH-like"/>
</dbReference>
<dbReference type="InterPro" id="IPR000674">
    <property type="entry name" value="Ald_Oxase/Xan_DH_a/b"/>
</dbReference>
<evidence type="ECO:0000256" key="1">
    <source>
        <dbReference type="ARBA" id="ARBA00022505"/>
    </source>
</evidence>
<dbReference type="PANTHER" id="PTHR11908:SF132">
    <property type="entry name" value="ALDEHYDE OXIDASE 1-RELATED"/>
    <property type="match status" value="1"/>
</dbReference>
<evidence type="ECO:0000256" key="2">
    <source>
        <dbReference type="ARBA" id="ARBA00023002"/>
    </source>
</evidence>
<dbReference type="Proteomes" id="UP000820669">
    <property type="component" value="Unassembled WGS sequence"/>
</dbReference>
<keyword evidence="1" id="KW-0500">Molybdenum</keyword>
<comment type="caution">
    <text evidence="4">The sequence shown here is derived from an EMBL/GenBank/DDBJ whole genome shotgun (WGS) entry which is preliminary data.</text>
</comment>
<dbReference type="SUPFAM" id="SSF56003">
    <property type="entry name" value="Molybdenum cofactor-binding domain"/>
    <property type="match status" value="1"/>
</dbReference>
<accession>A0ABX1SKX0</accession>
<keyword evidence="2" id="KW-0560">Oxidoreductase</keyword>
<dbReference type="Gene3D" id="3.30.365.10">
    <property type="entry name" value="Aldehyde oxidase/xanthine dehydrogenase, molybdopterin binding domain"/>
    <property type="match status" value="4"/>
</dbReference>
<reference evidence="4 5" key="1">
    <citation type="submission" date="2020-04" db="EMBL/GenBank/DDBJ databases">
        <authorList>
            <person name="Klaysubun C."/>
            <person name="Duangmal K."/>
            <person name="Lipun K."/>
        </authorList>
    </citation>
    <scope>NUCLEOTIDE SEQUENCE [LARGE SCALE GENOMIC DNA]</scope>
    <source>
        <strain evidence="4 5">K10HN5</strain>
    </source>
</reference>
<evidence type="ECO:0000259" key="3">
    <source>
        <dbReference type="SMART" id="SM01008"/>
    </source>
</evidence>
<name>A0ABX1SKX0_9PSEU</name>
<gene>
    <name evidence="4" type="ORF">HF526_30645</name>
</gene>
<dbReference type="RefSeq" id="WP_169385128.1">
    <property type="nucleotide sequence ID" value="NZ_JAAXLA010000092.1"/>
</dbReference>